<protein>
    <submittedName>
        <fullName evidence="1">Uncharacterized protein</fullName>
    </submittedName>
</protein>
<dbReference type="AlphaFoldDB" id="A0A656K039"/>
<evidence type="ECO:0000313" key="1">
    <source>
        <dbReference type="EMBL" id="EPN63910.1"/>
    </source>
</evidence>
<evidence type="ECO:0000313" key="2">
    <source>
        <dbReference type="Proteomes" id="UP000018849"/>
    </source>
</evidence>
<organism evidence="1 2">
    <name type="scientific">Pseudomonas syringae pv. actinidiae ICMP 19096</name>
    <dbReference type="NCBI Taxonomy" id="1194405"/>
    <lineage>
        <taxon>Bacteria</taxon>
        <taxon>Pseudomonadati</taxon>
        <taxon>Pseudomonadota</taxon>
        <taxon>Gammaproteobacteria</taxon>
        <taxon>Pseudomonadales</taxon>
        <taxon>Pseudomonadaceae</taxon>
        <taxon>Pseudomonas</taxon>
        <taxon>Pseudomonas syringae</taxon>
    </lineage>
</organism>
<dbReference type="Proteomes" id="UP000018849">
    <property type="component" value="Unassembled WGS sequence"/>
</dbReference>
<proteinExistence type="predicted"/>
<accession>A0A656K039</accession>
<gene>
    <name evidence="1" type="ORF">A245_11022</name>
</gene>
<reference evidence="1 2" key="1">
    <citation type="journal article" date="2013" name="PLoS Pathog.">
        <title>Genomic analysis of the Kiwifruit pathogen Pseudomonas syringae pv. actinidiae provides insight into the origins of an emergent plant disease.</title>
        <authorList>
            <person name="McCann H.C."/>
            <person name="Rikkerink E.H."/>
            <person name="Bertels F."/>
            <person name="Fiers M."/>
            <person name="Lu A."/>
            <person name="Rees-George J."/>
            <person name="Andersen M.T."/>
            <person name="Gleave A.P."/>
            <person name="Haubold B."/>
            <person name="Wohlers M.W."/>
            <person name="Guttman D.S."/>
            <person name="Wang P.W."/>
            <person name="Straub C."/>
            <person name="Vanneste J.L."/>
            <person name="Rainey P.B."/>
            <person name="Templeton M.D."/>
        </authorList>
    </citation>
    <scope>NUCLEOTIDE SEQUENCE [LARGE SCALE GENOMIC DNA]</scope>
    <source>
        <strain evidence="1 2">ICMP 19096</strain>
    </source>
</reference>
<comment type="caution">
    <text evidence="1">The sequence shown here is derived from an EMBL/GenBank/DDBJ whole genome shotgun (WGS) entry which is preliminary data.</text>
</comment>
<sequence length="147" mass="16526">MKILLEKYSFFLAYVTISTGLLTASGWWEKGLAENLGDPVISPNGCYRVEAFKPFWILPDIFHPEPDVNEINAPKWFPWWGYPAFFKLYDHRSGQLISETTIYDLEVAGGEITWGSGSKTVFIGMIPVGPNTPDCIGDQPDVSGYDR</sequence>
<name>A0A656K039_PSESF</name>
<dbReference type="EMBL" id="AOKF01000928">
    <property type="protein sequence ID" value="EPN63910.1"/>
    <property type="molecule type" value="Genomic_DNA"/>
</dbReference>